<keyword evidence="1" id="KW-0732">Signal</keyword>
<sequence length="242" mass="27108">MRRMLFVLLVAALAIACQKPTRADLNPENAIIAGDFITKNYSSDAVQLYLRDVQNAQHHRHNNPAIDSQQLASTLKIFQAVYDLNTPETQYIFNTRKIHSRHCFSTGSILLKVDTAQPEIKQLAAGKIPTGSPVLDNILLKYQFDSVRLVYGYPQFNWLSINTSQLLNTLPIFNELKQIPSILIAEQNGGCFDGDNIVLLKEQDAIKITFSEGGGDCPAGCTFRKYWDFRVKNGTATYLGTH</sequence>
<evidence type="ECO:0000256" key="1">
    <source>
        <dbReference type="SAM" id="SignalP"/>
    </source>
</evidence>
<reference evidence="2 3" key="1">
    <citation type="submission" date="2021-11" db="EMBL/GenBank/DDBJ databases">
        <title>Genomic of Niabella pedocola.</title>
        <authorList>
            <person name="Wu T."/>
        </authorList>
    </citation>
    <scope>NUCLEOTIDE SEQUENCE [LARGE SCALE GENOMIC DNA]</scope>
    <source>
        <strain evidence="2 3">JCM 31011</strain>
    </source>
</reference>
<evidence type="ECO:0000313" key="2">
    <source>
        <dbReference type="EMBL" id="MCD2425854.1"/>
    </source>
</evidence>
<proteinExistence type="predicted"/>
<protein>
    <submittedName>
        <fullName evidence="2">Uncharacterized protein</fullName>
    </submittedName>
</protein>
<evidence type="ECO:0000313" key="3">
    <source>
        <dbReference type="Proteomes" id="UP001199816"/>
    </source>
</evidence>
<accession>A0ABS8PYG5</accession>
<feature type="signal peptide" evidence="1">
    <location>
        <begin position="1"/>
        <end position="23"/>
    </location>
</feature>
<dbReference type="RefSeq" id="WP_231008442.1">
    <property type="nucleotide sequence ID" value="NZ_JAJNEC010000007.1"/>
</dbReference>
<gene>
    <name evidence="2" type="ORF">LQ567_23930</name>
</gene>
<dbReference type="PROSITE" id="PS51257">
    <property type="entry name" value="PROKAR_LIPOPROTEIN"/>
    <property type="match status" value="1"/>
</dbReference>
<dbReference type="Proteomes" id="UP001199816">
    <property type="component" value="Unassembled WGS sequence"/>
</dbReference>
<name>A0ABS8PYG5_9BACT</name>
<comment type="caution">
    <text evidence="2">The sequence shown here is derived from an EMBL/GenBank/DDBJ whole genome shotgun (WGS) entry which is preliminary data.</text>
</comment>
<dbReference type="EMBL" id="JAJNEC010000007">
    <property type="protein sequence ID" value="MCD2425854.1"/>
    <property type="molecule type" value="Genomic_DNA"/>
</dbReference>
<organism evidence="2 3">
    <name type="scientific">Niabella pedocola</name>
    <dbReference type="NCBI Taxonomy" id="1752077"/>
    <lineage>
        <taxon>Bacteria</taxon>
        <taxon>Pseudomonadati</taxon>
        <taxon>Bacteroidota</taxon>
        <taxon>Chitinophagia</taxon>
        <taxon>Chitinophagales</taxon>
        <taxon>Chitinophagaceae</taxon>
        <taxon>Niabella</taxon>
    </lineage>
</organism>
<keyword evidence="3" id="KW-1185">Reference proteome</keyword>
<feature type="chain" id="PRO_5046662452" evidence="1">
    <location>
        <begin position="24"/>
        <end position="242"/>
    </location>
</feature>